<proteinExistence type="predicted"/>
<feature type="region of interest" description="Disordered" evidence="1">
    <location>
        <begin position="131"/>
        <end position="151"/>
    </location>
</feature>
<dbReference type="AlphaFoldDB" id="S7RQG7"/>
<dbReference type="EMBL" id="KB469302">
    <property type="protein sequence ID" value="EPQ55134.1"/>
    <property type="molecule type" value="Genomic_DNA"/>
</dbReference>
<protein>
    <submittedName>
        <fullName evidence="2">Uncharacterized protein</fullName>
    </submittedName>
</protein>
<keyword evidence="3" id="KW-1185">Reference proteome</keyword>
<sequence length="178" mass="20630">MQLGVSKIRRLCECYNFILLALVLRHRDEPQMIAFHNNQLTNLSTENLLEFEDEFLSLIREYYEDKENWMPFEALSTLVPNEQSEEEEDYARSQLREIEDTRYVSIFQQDYRYPFETPGQMEVSPERLRFGDFCSSPGDDDPSASTSAGVTRKVNDEVEYGSEIRVSEITAGVSGICL</sequence>
<gene>
    <name evidence="2" type="ORF">GLOTRDRAFT_129426</name>
</gene>
<dbReference type="RefSeq" id="XP_007866298.1">
    <property type="nucleotide sequence ID" value="XM_007868107.1"/>
</dbReference>
<dbReference type="GeneID" id="19301934"/>
<dbReference type="KEGG" id="gtr:GLOTRDRAFT_129426"/>
<organism evidence="2 3">
    <name type="scientific">Gloeophyllum trabeum (strain ATCC 11539 / FP-39264 / Madison 617)</name>
    <name type="common">Brown rot fungus</name>
    <dbReference type="NCBI Taxonomy" id="670483"/>
    <lineage>
        <taxon>Eukaryota</taxon>
        <taxon>Fungi</taxon>
        <taxon>Dikarya</taxon>
        <taxon>Basidiomycota</taxon>
        <taxon>Agaricomycotina</taxon>
        <taxon>Agaricomycetes</taxon>
        <taxon>Gloeophyllales</taxon>
        <taxon>Gloeophyllaceae</taxon>
        <taxon>Gloeophyllum</taxon>
    </lineage>
</organism>
<name>S7RQG7_GLOTA</name>
<evidence type="ECO:0000313" key="3">
    <source>
        <dbReference type="Proteomes" id="UP000030669"/>
    </source>
</evidence>
<dbReference type="HOGENOM" id="CLU_1510771_0_0_1"/>
<dbReference type="Proteomes" id="UP000030669">
    <property type="component" value="Unassembled WGS sequence"/>
</dbReference>
<reference evidence="2 3" key="1">
    <citation type="journal article" date="2012" name="Science">
        <title>The Paleozoic origin of enzymatic lignin decomposition reconstructed from 31 fungal genomes.</title>
        <authorList>
            <person name="Floudas D."/>
            <person name="Binder M."/>
            <person name="Riley R."/>
            <person name="Barry K."/>
            <person name="Blanchette R.A."/>
            <person name="Henrissat B."/>
            <person name="Martinez A.T."/>
            <person name="Otillar R."/>
            <person name="Spatafora J.W."/>
            <person name="Yadav J.S."/>
            <person name="Aerts A."/>
            <person name="Benoit I."/>
            <person name="Boyd A."/>
            <person name="Carlson A."/>
            <person name="Copeland A."/>
            <person name="Coutinho P.M."/>
            <person name="de Vries R.P."/>
            <person name="Ferreira P."/>
            <person name="Findley K."/>
            <person name="Foster B."/>
            <person name="Gaskell J."/>
            <person name="Glotzer D."/>
            <person name="Gorecki P."/>
            <person name="Heitman J."/>
            <person name="Hesse C."/>
            <person name="Hori C."/>
            <person name="Igarashi K."/>
            <person name="Jurgens J.A."/>
            <person name="Kallen N."/>
            <person name="Kersten P."/>
            <person name="Kohler A."/>
            <person name="Kuees U."/>
            <person name="Kumar T.K.A."/>
            <person name="Kuo A."/>
            <person name="LaButti K."/>
            <person name="Larrondo L.F."/>
            <person name="Lindquist E."/>
            <person name="Ling A."/>
            <person name="Lombard V."/>
            <person name="Lucas S."/>
            <person name="Lundell T."/>
            <person name="Martin R."/>
            <person name="McLaughlin D.J."/>
            <person name="Morgenstern I."/>
            <person name="Morin E."/>
            <person name="Murat C."/>
            <person name="Nagy L.G."/>
            <person name="Nolan M."/>
            <person name="Ohm R.A."/>
            <person name="Patyshakuliyeva A."/>
            <person name="Rokas A."/>
            <person name="Ruiz-Duenas F.J."/>
            <person name="Sabat G."/>
            <person name="Salamov A."/>
            <person name="Samejima M."/>
            <person name="Schmutz J."/>
            <person name="Slot J.C."/>
            <person name="St John F."/>
            <person name="Stenlid J."/>
            <person name="Sun H."/>
            <person name="Sun S."/>
            <person name="Syed K."/>
            <person name="Tsang A."/>
            <person name="Wiebenga A."/>
            <person name="Young D."/>
            <person name="Pisabarro A."/>
            <person name="Eastwood D.C."/>
            <person name="Martin F."/>
            <person name="Cullen D."/>
            <person name="Grigoriev I.V."/>
            <person name="Hibbett D.S."/>
        </authorList>
    </citation>
    <scope>NUCLEOTIDE SEQUENCE [LARGE SCALE GENOMIC DNA]</scope>
    <source>
        <strain evidence="2 3">ATCC 11539</strain>
    </source>
</reference>
<accession>S7RQG7</accession>
<evidence type="ECO:0000256" key="1">
    <source>
        <dbReference type="SAM" id="MobiDB-lite"/>
    </source>
</evidence>
<evidence type="ECO:0000313" key="2">
    <source>
        <dbReference type="EMBL" id="EPQ55134.1"/>
    </source>
</evidence>